<evidence type="ECO:0000313" key="1">
    <source>
        <dbReference type="EMBL" id="BAV87469.1"/>
    </source>
</evidence>
<evidence type="ECO:0000313" key="2">
    <source>
        <dbReference type="Proteomes" id="UP000250241"/>
    </source>
</evidence>
<protein>
    <submittedName>
        <fullName evidence="1">Uncharacterized protein</fullName>
    </submittedName>
</protein>
<gene>
    <name evidence="1" type="ORF">RA11412_1170</name>
</gene>
<accession>A0A2Z5R3A8</accession>
<keyword evidence="2" id="KW-1185">Reference proteome</keyword>
<organism evidence="1 2">
    <name type="scientific">Rothia aeria</name>
    <dbReference type="NCBI Taxonomy" id="172042"/>
    <lineage>
        <taxon>Bacteria</taxon>
        <taxon>Bacillati</taxon>
        <taxon>Actinomycetota</taxon>
        <taxon>Actinomycetes</taxon>
        <taxon>Micrococcales</taxon>
        <taxon>Micrococcaceae</taxon>
        <taxon>Rothia</taxon>
    </lineage>
</organism>
<proteinExistence type="predicted"/>
<dbReference type="KEGG" id="raj:RA11412_1170"/>
<reference evidence="1 2" key="1">
    <citation type="submission" date="2016-10" db="EMBL/GenBank/DDBJ databases">
        <title>Genome sequence of Rothia aeria strain JCM11412.</title>
        <authorList>
            <person name="Nambu T."/>
        </authorList>
    </citation>
    <scope>NUCLEOTIDE SEQUENCE [LARGE SCALE GENOMIC DNA]</scope>
    <source>
        <strain evidence="1 2">JCM 11412</strain>
    </source>
</reference>
<dbReference type="AlphaFoldDB" id="A0A2Z5R3A8"/>
<dbReference type="Proteomes" id="UP000250241">
    <property type="component" value="Chromosome"/>
</dbReference>
<sequence>MQAGASAQEQNPILATASRLLNRRQWLGASLKPGPGHGVGHGLCNSNVPSACIVARALAAVR</sequence>
<dbReference type="EMBL" id="AP017895">
    <property type="protein sequence ID" value="BAV87469.1"/>
    <property type="molecule type" value="Genomic_DNA"/>
</dbReference>
<name>A0A2Z5R3A8_9MICC</name>